<comment type="similarity">
    <text evidence="1 4">Belongs to the 1-acyl-sn-glycerol-3-phosphate acyltransferase family.</text>
</comment>
<accession>C5DFB6</accession>
<dbReference type="OMA" id="YNGDANT"/>
<dbReference type="KEGG" id="lth:KLTH0D13772g"/>
<dbReference type="FunCoup" id="C5DFB6">
    <property type="interactions" value="313"/>
</dbReference>
<feature type="domain" description="Phospholipid/glycerol acyltransferase" evidence="6">
    <location>
        <begin position="76"/>
        <end position="193"/>
    </location>
</feature>
<dbReference type="NCBIfam" id="TIGR00530">
    <property type="entry name" value="AGP_acyltrn"/>
    <property type="match status" value="1"/>
</dbReference>
<dbReference type="PANTHER" id="PTHR10434:SF11">
    <property type="entry name" value="1-ACYL-SN-GLYCEROL-3-PHOSPHATE ACYLTRANSFERASE"/>
    <property type="match status" value="1"/>
</dbReference>
<evidence type="ECO:0000256" key="5">
    <source>
        <dbReference type="SAM" id="MobiDB-lite"/>
    </source>
</evidence>
<comment type="domain">
    <text evidence="4">The HXXXXD motif is essential for acyltransferase activity and may constitute the binding site for the phosphate moiety of the glycerol-3-phosphate.</text>
</comment>
<dbReference type="GO" id="GO:0006654">
    <property type="term" value="P:phosphatidic acid biosynthetic process"/>
    <property type="evidence" value="ECO:0007669"/>
    <property type="project" value="TreeGrafter"/>
</dbReference>
<dbReference type="Pfam" id="PF01553">
    <property type="entry name" value="Acyltransferase"/>
    <property type="match status" value="1"/>
</dbReference>
<organism evidence="7 8">
    <name type="scientific">Lachancea thermotolerans (strain ATCC 56472 / CBS 6340 / NRRL Y-8284)</name>
    <name type="common">Yeast</name>
    <name type="synonym">Kluyveromyces thermotolerans</name>
    <dbReference type="NCBI Taxonomy" id="559295"/>
    <lineage>
        <taxon>Eukaryota</taxon>
        <taxon>Fungi</taxon>
        <taxon>Dikarya</taxon>
        <taxon>Ascomycota</taxon>
        <taxon>Saccharomycotina</taxon>
        <taxon>Saccharomycetes</taxon>
        <taxon>Saccharomycetales</taxon>
        <taxon>Saccharomycetaceae</taxon>
        <taxon>Lachancea</taxon>
    </lineage>
</organism>
<name>C5DFB6_LACTC</name>
<dbReference type="STRING" id="559295.C5DFB6"/>
<keyword evidence="4" id="KW-0444">Lipid biosynthesis</keyword>
<evidence type="ECO:0000256" key="3">
    <source>
        <dbReference type="ARBA" id="ARBA00023315"/>
    </source>
</evidence>
<feature type="compositionally biased region" description="Acidic residues" evidence="5">
    <location>
        <begin position="288"/>
        <end position="303"/>
    </location>
</feature>
<dbReference type="InterPro" id="IPR004552">
    <property type="entry name" value="AGP_acyltrans"/>
</dbReference>
<comment type="catalytic activity">
    <reaction evidence="4">
        <text>a 1-acyl-sn-glycero-3-phosphate + an acyl-CoA = a 1,2-diacyl-sn-glycero-3-phosphate + CoA</text>
        <dbReference type="Rhea" id="RHEA:19709"/>
        <dbReference type="ChEBI" id="CHEBI:57287"/>
        <dbReference type="ChEBI" id="CHEBI:57970"/>
        <dbReference type="ChEBI" id="CHEBI:58342"/>
        <dbReference type="ChEBI" id="CHEBI:58608"/>
        <dbReference type="EC" id="2.3.1.51"/>
    </reaction>
</comment>
<keyword evidence="4" id="KW-0594">Phospholipid biosynthesis</keyword>
<dbReference type="EMBL" id="CU928168">
    <property type="protein sequence ID" value="CAR22871.1"/>
    <property type="molecule type" value="Genomic_DNA"/>
</dbReference>
<keyword evidence="4" id="KW-1208">Phospholipid metabolism</keyword>
<dbReference type="RefSeq" id="XP_002553309.1">
    <property type="nucleotide sequence ID" value="XM_002553263.1"/>
</dbReference>
<dbReference type="GeneID" id="8295551"/>
<keyword evidence="3 4" id="KW-0012">Acyltransferase</keyword>
<dbReference type="InterPro" id="IPR002123">
    <property type="entry name" value="Plipid/glycerol_acylTrfase"/>
</dbReference>
<dbReference type="HOGENOM" id="CLU_027938_10_0_1"/>
<keyword evidence="4" id="KW-0443">Lipid metabolism</keyword>
<dbReference type="EC" id="2.3.1.51" evidence="4"/>
<dbReference type="GO" id="GO:0003841">
    <property type="term" value="F:1-acylglycerol-3-phosphate O-acyltransferase activity"/>
    <property type="evidence" value="ECO:0007669"/>
    <property type="project" value="UniProtKB-UniRule"/>
</dbReference>
<reference evidence="7 8" key="1">
    <citation type="journal article" date="2009" name="Genome Res.">
        <title>Comparative genomics of protoploid Saccharomycetaceae.</title>
        <authorList>
            <consortium name="The Genolevures Consortium"/>
            <person name="Souciet J.-L."/>
            <person name="Dujon B."/>
            <person name="Gaillardin C."/>
            <person name="Johnston M."/>
            <person name="Baret P.V."/>
            <person name="Cliften P."/>
            <person name="Sherman D.J."/>
            <person name="Weissenbach J."/>
            <person name="Westhof E."/>
            <person name="Wincker P."/>
            <person name="Jubin C."/>
            <person name="Poulain J."/>
            <person name="Barbe V."/>
            <person name="Segurens B."/>
            <person name="Artiguenave F."/>
            <person name="Anthouard V."/>
            <person name="Vacherie B."/>
            <person name="Val M.-E."/>
            <person name="Fulton R.S."/>
            <person name="Minx P."/>
            <person name="Wilson R."/>
            <person name="Durrens P."/>
            <person name="Jean G."/>
            <person name="Marck C."/>
            <person name="Martin T."/>
            <person name="Nikolski M."/>
            <person name="Rolland T."/>
            <person name="Seret M.-L."/>
            <person name="Casaregola S."/>
            <person name="Despons L."/>
            <person name="Fairhead C."/>
            <person name="Fischer G."/>
            <person name="Lafontaine I."/>
            <person name="Leh V."/>
            <person name="Lemaire M."/>
            <person name="de Montigny J."/>
            <person name="Neuveglise C."/>
            <person name="Thierry A."/>
            <person name="Blanc-Lenfle I."/>
            <person name="Bleykasten C."/>
            <person name="Diffels J."/>
            <person name="Fritsch E."/>
            <person name="Frangeul L."/>
            <person name="Goeffon A."/>
            <person name="Jauniaux N."/>
            <person name="Kachouri-Lafond R."/>
            <person name="Payen C."/>
            <person name="Potier S."/>
            <person name="Pribylova L."/>
            <person name="Ozanne C."/>
            <person name="Richard G.-F."/>
            <person name="Sacerdot C."/>
            <person name="Straub M.-L."/>
            <person name="Talla E."/>
        </authorList>
    </citation>
    <scope>NUCLEOTIDE SEQUENCE [LARGE SCALE GENOMIC DNA]</scope>
    <source>
        <strain evidence="8">ATCC 56472 / CBS 6340 / NRRL Y-8284</strain>
    </source>
</reference>
<protein>
    <recommendedName>
        <fullName evidence="4">1-acyl-sn-glycerol-3-phosphate acyltransferase</fullName>
        <ecNumber evidence="4">2.3.1.51</ecNumber>
    </recommendedName>
</protein>
<evidence type="ECO:0000313" key="8">
    <source>
        <dbReference type="Proteomes" id="UP000002036"/>
    </source>
</evidence>
<evidence type="ECO:0000256" key="1">
    <source>
        <dbReference type="ARBA" id="ARBA00008655"/>
    </source>
</evidence>
<feature type="compositionally biased region" description="Basic and acidic residues" evidence="5">
    <location>
        <begin position="346"/>
        <end position="357"/>
    </location>
</feature>
<dbReference type="SMART" id="SM00563">
    <property type="entry name" value="PlsC"/>
    <property type="match status" value="1"/>
</dbReference>
<dbReference type="SUPFAM" id="SSF69593">
    <property type="entry name" value="Glycerol-3-phosphate (1)-acyltransferase"/>
    <property type="match status" value="1"/>
</dbReference>
<keyword evidence="8" id="KW-1185">Reference proteome</keyword>
<dbReference type="CDD" id="cd07989">
    <property type="entry name" value="LPLAT_AGPAT-like"/>
    <property type="match status" value="1"/>
</dbReference>
<evidence type="ECO:0000256" key="2">
    <source>
        <dbReference type="ARBA" id="ARBA00022679"/>
    </source>
</evidence>
<dbReference type="OrthoDB" id="202234at2759"/>
<dbReference type="PANTHER" id="PTHR10434">
    <property type="entry name" value="1-ACYL-SN-GLYCEROL-3-PHOSPHATE ACYLTRANSFERASE"/>
    <property type="match status" value="1"/>
</dbReference>
<dbReference type="InParanoid" id="C5DFB6"/>
<evidence type="ECO:0000313" key="7">
    <source>
        <dbReference type="EMBL" id="CAR22871.1"/>
    </source>
</evidence>
<evidence type="ECO:0000256" key="4">
    <source>
        <dbReference type="RuleBase" id="RU361267"/>
    </source>
</evidence>
<sequence length="366" mass="40717">MGFWAKFVYYSRSVLGVTLLSTCALYGVVASIVLSCIGKRHLAQWTTARSFYYVMGTFLGIEVEVINEENLKKLPAILVANHQSALDILMLGRIFPPGCTVTAKSSLKWVPFLGWFMMLSGSLFLERGNREKSVRTLNNALDVMRTKKRAVWIFPEGTRSHSTKLGLLPFKKGAFHLAQQGKIPIVPIVVSNTSTLMNSKYKVFNRGVITVKVLDPIPTDDLKKEDVTAFTKRVEELMLKEVENLGYSDAMLDTNLPPEVRSSVTQVLTSSTITDSEEQDVSTKDSVEEAVEALEAEDEDEGEPERNETAVQNEDVTAQAQEPEIQEPEIQEPETQESEAQEPEAQDSKADAKDSKAKAKHSKAKK</sequence>
<dbReference type="GO" id="GO:0005783">
    <property type="term" value="C:endoplasmic reticulum"/>
    <property type="evidence" value="ECO:0007669"/>
    <property type="project" value="TreeGrafter"/>
</dbReference>
<feature type="compositionally biased region" description="Polar residues" evidence="5">
    <location>
        <begin position="262"/>
        <end position="274"/>
    </location>
</feature>
<feature type="compositionally biased region" description="Acidic residues" evidence="5">
    <location>
        <begin position="324"/>
        <end position="345"/>
    </location>
</feature>
<proteinExistence type="inferred from homology"/>
<dbReference type="eggNOG" id="KOG2848">
    <property type="taxonomic scope" value="Eukaryota"/>
</dbReference>
<keyword evidence="2 4" id="KW-0808">Transferase</keyword>
<dbReference type="Proteomes" id="UP000002036">
    <property type="component" value="Chromosome D"/>
</dbReference>
<dbReference type="GO" id="GO:0016020">
    <property type="term" value="C:membrane"/>
    <property type="evidence" value="ECO:0007669"/>
    <property type="project" value="InterPro"/>
</dbReference>
<dbReference type="AlphaFoldDB" id="C5DFB6"/>
<evidence type="ECO:0000259" key="6">
    <source>
        <dbReference type="SMART" id="SM00563"/>
    </source>
</evidence>
<gene>
    <name evidence="7" type="ordered locus">KLTH0D13772g</name>
</gene>
<feature type="region of interest" description="Disordered" evidence="5">
    <location>
        <begin position="255"/>
        <end position="366"/>
    </location>
</feature>